<comment type="similarity">
    <text evidence="1">Belongs to the WD repeat CDC20/Fizzy family.</text>
</comment>
<dbReference type="PANTHER" id="PTHR19918:SF3">
    <property type="entry name" value="CELL DIVISION CYCLE PROTEIN 20 HOMOLOG"/>
    <property type="match status" value="1"/>
</dbReference>
<dbReference type="PANTHER" id="PTHR19918">
    <property type="entry name" value="CELL DIVISION CYCLE 20 CDC20 FIZZY -RELATED"/>
    <property type="match status" value="1"/>
</dbReference>
<dbReference type="InterPro" id="IPR056150">
    <property type="entry name" value="WD40_CDC20-Fz"/>
</dbReference>
<name>A0AAN8LJ67_9TELE</name>
<reference evidence="6 7" key="1">
    <citation type="submission" date="2021-04" db="EMBL/GenBank/DDBJ databases">
        <authorList>
            <person name="De Guttry C."/>
            <person name="Zahm M."/>
            <person name="Klopp C."/>
            <person name="Cabau C."/>
            <person name="Louis A."/>
            <person name="Berthelot C."/>
            <person name="Parey E."/>
            <person name="Roest Crollius H."/>
            <person name="Montfort J."/>
            <person name="Robinson-Rechavi M."/>
            <person name="Bucao C."/>
            <person name="Bouchez O."/>
            <person name="Gislard M."/>
            <person name="Lluch J."/>
            <person name="Milhes M."/>
            <person name="Lampietro C."/>
            <person name="Lopez Roques C."/>
            <person name="Donnadieu C."/>
            <person name="Braasch I."/>
            <person name="Desvignes T."/>
            <person name="Postlethwait J."/>
            <person name="Bobe J."/>
            <person name="Wedekind C."/>
            <person name="Guiguen Y."/>
        </authorList>
    </citation>
    <scope>NUCLEOTIDE SEQUENCE [LARGE SCALE GENOMIC DNA]</scope>
    <source>
        <strain evidence="6">Cs_M1</strain>
        <tissue evidence="6">Blood</tissue>
    </source>
</reference>
<keyword evidence="7" id="KW-1185">Reference proteome</keyword>
<dbReference type="GO" id="GO:0010997">
    <property type="term" value="F:anaphase-promoting complex binding"/>
    <property type="evidence" value="ECO:0007669"/>
    <property type="project" value="InterPro"/>
</dbReference>
<dbReference type="SUPFAM" id="SSF50978">
    <property type="entry name" value="WD40 repeat-like"/>
    <property type="match status" value="1"/>
</dbReference>
<dbReference type="GO" id="GO:1990757">
    <property type="term" value="F:ubiquitin ligase activator activity"/>
    <property type="evidence" value="ECO:0007669"/>
    <property type="project" value="TreeGrafter"/>
</dbReference>
<dbReference type="SMART" id="SM00320">
    <property type="entry name" value="WD40"/>
    <property type="match status" value="2"/>
</dbReference>
<evidence type="ECO:0000313" key="6">
    <source>
        <dbReference type="EMBL" id="KAK6310739.1"/>
    </source>
</evidence>
<evidence type="ECO:0000256" key="4">
    <source>
        <dbReference type="PROSITE-ProRule" id="PRU00221"/>
    </source>
</evidence>
<dbReference type="PROSITE" id="PS50294">
    <property type="entry name" value="WD_REPEATS_REGION"/>
    <property type="match status" value="1"/>
</dbReference>
<evidence type="ECO:0000256" key="3">
    <source>
        <dbReference type="ARBA" id="ARBA00022737"/>
    </source>
</evidence>
<dbReference type="Proteomes" id="UP001356427">
    <property type="component" value="Unassembled WGS sequence"/>
</dbReference>
<dbReference type="GO" id="GO:0005680">
    <property type="term" value="C:anaphase-promoting complex"/>
    <property type="evidence" value="ECO:0007669"/>
    <property type="project" value="TreeGrafter"/>
</dbReference>
<proteinExistence type="inferred from homology"/>
<dbReference type="InterPro" id="IPR033010">
    <property type="entry name" value="Cdc20/Fizzy"/>
</dbReference>
<feature type="repeat" description="WD" evidence="4">
    <location>
        <begin position="1"/>
        <end position="21"/>
    </location>
</feature>
<evidence type="ECO:0000256" key="2">
    <source>
        <dbReference type="ARBA" id="ARBA00022574"/>
    </source>
</evidence>
<keyword evidence="3" id="KW-0677">Repeat</keyword>
<dbReference type="Gene3D" id="2.130.10.10">
    <property type="entry name" value="YVTN repeat-like/Quinoprotein amine dehydrogenase"/>
    <property type="match status" value="1"/>
</dbReference>
<dbReference type="EMBL" id="JAGTTL010000016">
    <property type="protein sequence ID" value="KAK6310739.1"/>
    <property type="molecule type" value="Genomic_DNA"/>
</dbReference>
<evidence type="ECO:0000256" key="1">
    <source>
        <dbReference type="ARBA" id="ARBA00006445"/>
    </source>
</evidence>
<evidence type="ECO:0000313" key="7">
    <source>
        <dbReference type="Proteomes" id="UP001356427"/>
    </source>
</evidence>
<dbReference type="InterPro" id="IPR015943">
    <property type="entry name" value="WD40/YVTN_repeat-like_dom_sf"/>
</dbReference>
<organism evidence="6 7">
    <name type="scientific">Coregonus suidteri</name>
    <dbReference type="NCBI Taxonomy" id="861788"/>
    <lineage>
        <taxon>Eukaryota</taxon>
        <taxon>Metazoa</taxon>
        <taxon>Chordata</taxon>
        <taxon>Craniata</taxon>
        <taxon>Vertebrata</taxon>
        <taxon>Euteleostomi</taxon>
        <taxon>Actinopterygii</taxon>
        <taxon>Neopterygii</taxon>
        <taxon>Teleostei</taxon>
        <taxon>Protacanthopterygii</taxon>
        <taxon>Salmoniformes</taxon>
        <taxon>Salmonidae</taxon>
        <taxon>Coregoninae</taxon>
        <taxon>Coregonus</taxon>
    </lineage>
</organism>
<gene>
    <name evidence="6" type="ORF">J4Q44_G00187940</name>
</gene>
<dbReference type="PROSITE" id="PS50082">
    <property type="entry name" value="WD_REPEATS_2"/>
    <property type="match status" value="1"/>
</dbReference>
<accession>A0AAN8LJ67</accession>
<feature type="domain" description="CDC20/Fizzy WD40" evidence="5">
    <location>
        <begin position="2"/>
        <end position="147"/>
    </location>
</feature>
<protein>
    <recommendedName>
        <fullName evidence="5">CDC20/Fizzy WD40 domain-containing protein</fullName>
    </recommendedName>
</protein>
<sequence length="149" mass="16191">MWSPDGRYLASGGNDNLVYVWPGVQEGSGQGSSSVHRFSEHQGAVKALAWCPWQPNILASGGGTSDRHIRIWNVNSGSCISALDTQSQVSSLMFAPNYKELVSSHGYAHDNVVIWKYPSLTKVAELNGHKARVLNITMSPDCSTIATSW</sequence>
<dbReference type="InterPro" id="IPR001680">
    <property type="entry name" value="WD40_rpt"/>
</dbReference>
<dbReference type="Pfam" id="PF24807">
    <property type="entry name" value="WD40_CDC20-Fz"/>
    <property type="match status" value="1"/>
</dbReference>
<dbReference type="GO" id="GO:1905786">
    <property type="term" value="P:positive regulation of anaphase-promoting complex-dependent catabolic process"/>
    <property type="evidence" value="ECO:0007669"/>
    <property type="project" value="TreeGrafter"/>
</dbReference>
<comment type="caution">
    <text evidence="6">The sequence shown here is derived from an EMBL/GenBank/DDBJ whole genome shotgun (WGS) entry which is preliminary data.</text>
</comment>
<dbReference type="AlphaFoldDB" id="A0AAN8LJ67"/>
<evidence type="ECO:0000259" key="5">
    <source>
        <dbReference type="Pfam" id="PF24807"/>
    </source>
</evidence>
<dbReference type="InterPro" id="IPR036322">
    <property type="entry name" value="WD40_repeat_dom_sf"/>
</dbReference>
<dbReference type="GO" id="GO:0031145">
    <property type="term" value="P:anaphase-promoting complex-dependent catabolic process"/>
    <property type="evidence" value="ECO:0007669"/>
    <property type="project" value="TreeGrafter"/>
</dbReference>
<keyword evidence="2 4" id="KW-0853">WD repeat</keyword>